<protein>
    <submittedName>
        <fullName evidence="1">Uncharacterized protein</fullName>
    </submittedName>
</protein>
<reference evidence="2" key="1">
    <citation type="journal article" date="2019" name="Int. J. Syst. Evol. Microbiol.">
        <title>The Global Catalogue of Microorganisms (GCM) 10K type strain sequencing project: providing services to taxonomists for standard genome sequencing and annotation.</title>
        <authorList>
            <consortium name="The Broad Institute Genomics Platform"/>
            <consortium name="The Broad Institute Genome Sequencing Center for Infectious Disease"/>
            <person name="Wu L."/>
            <person name="Ma J."/>
        </authorList>
    </citation>
    <scope>NUCLEOTIDE SEQUENCE [LARGE SCALE GENOMIC DNA]</scope>
    <source>
        <strain evidence="2">KCTC 32998</strain>
    </source>
</reference>
<sequence>MQLVGDDDQIVTLCQFGQAFELVSAPDPAGRIVRMTPEQYPSVGLYRRFESLEIQPPRLPW</sequence>
<dbReference type="EMBL" id="BMZI01000003">
    <property type="protein sequence ID" value="GHB17197.1"/>
    <property type="molecule type" value="Genomic_DNA"/>
</dbReference>
<accession>A0ABQ3DUU5</accession>
<evidence type="ECO:0000313" key="1">
    <source>
        <dbReference type="EMBL" id="GHB17197.1"/>
    </source>
</evidence>
<dbReference type="Proteomes" id="UP000646745">
    <property type="component" value="Unassembled WGS sequence"/>
</dbReference>
<proteinExistence type="predicted"/>
<name>A0ABQ3DUU5_9GAMM</name>
<keyword evidence="2" id="KW-1185">Reference proteome</keyword>
<evidence type="ECO:0000313" key="2">
    <source>
        <dbReference type="Proteomes" id="UP000646745"/>
    </source>
</evidence>
<organism evidence="1 2">
    <name type="scientific">Salinicola rhizosphaerae</name>
    <dbReference type="NCBI Taxonomy" id="1443141"/>
    <lineage>
        <taxon>Bacteria</taxon>
        <taxon>Pseudomonadati</taxon>
        <taxon>Pseudomonadota</taxon>
        <taxon>Gammaproteobacteria</taxon>
        <taxon>Oceanospirillales</taxon>
        <taxon>Halomonadaceae</taxon>
        <taxon>Salinicola</taxon>
    </lineage>
</organism>
<gene>
    <name evidence="1" type="ORF">GCM10009038_14900</name>
</gene>
<comment type="caution">
    <text evidence="1">The sequence shown here is derived from an EMBL/GenBank/DDBJ whole genome shotgun (WGS) entry which is preliminary data.</text>
</comment>